<reference evidence="1 2" key="1">
    <citation type="submission" date="2015-06" db="EMBL/GenBank/DDBJ databases">
        <title>Genome sequence of Pseudoalteromonas peptidolytica.</title>
        <authorList>
            <person name="Xie B.-B."/>
            <person name="Rong J.-C."/>
            <person name="Qin Q.-L."/>
            <person name="Zhang Y.-Z."/>
        </authorList>
    </citation>
    <scope>NUCLEOTIDE SEQUENCE [LARGE SCALE GENOMIC DNA]</scope>
    <source>
        <strain evidence="1 2">F12-50-A1</strain>
    </source>
</reference>
<dbReference type="AlphaFoldDB" id="A0A8I0T472"/>
<dbReference type="Proteomes" id="UP000660708">
    <property type="component" value="Unassembled WGS sequence"/>
</dbReference>
<proteinExistence type="predicted"/>
<accession>A0A8I0T472</accession>
<evidence type="ECO:0000313" key="2">
    <source>
        <dbReference type="Proteomes" id="UP000660708"/>
    </source>
</evidence>
<sequence>MEVSSTQLTLKLAAKKALIIRSSGYTLESKTKIPTINQWGFGINKQWFQRLYCVLRNRLM</sequence>
<name>A0A8I0T472_9GAMM</name>
<comment type="caution">
    <text evidence="1">The sequence shown here is derived from an EMBL/GenBank/DDBJ whole genome shotgun (WGS) entry which is preliminary data.</text>
</comment>
<protein>
    <submittedName>
        <fullName evidence="1">Uncharacterized protein</fullName>
    </submittedName>
</protein>
<gene>
    <name evidence="1" type="ORF">PPEP_a1479</name>
</gene>
<keyword evidence="2" id="KW-1185">Reference proteome</keyword>
<dbReference type="EMBL" id="AQHF01000026">
    <property type="protein sequence ID" value="MBE0347086.1"/>
    <property type="molecule type" value="Genomic_DNA"/>
</dbReference>
<evidence type="ECO:0000313" key="1">
    <source>
        <dbReference type="EMBL" id="MBE0347086.1"/>
    </source>
</evidence>
<organism evidence="1 2">
    <name type="scientific">Pseudoalteromonas peptidolytica F12-50-A1</name>
    <dbReference type="NCBI Taxonomy" id="1315280"/>
    <lineage>
        <taxon>Bacteria</taxon>
        <taxon>Pseudomonadati</taxon>
        <taxon>Pseudomonadota</taxon>
        <taxon>Gammaproteobacteria</taxon>
        <taxon>Alteromonadales</taxon>
        <taxon>Pseudoalteromonadaceae</taxon>
        <taxon>Pseudoalteromonas</taxon>
    </lineage>
</organism>